<protein>
    <submittedName>
        <fullName evidence="2">F-box associated domain-containing protein</fullName>
    </submittedName>
</protein>
<gene>
    <name evidence="2 4" type="ORF">C23G10.5</name>
    <name evidence="2" type="ORF">CELE_C23G10.5</name>
</gene>
<sequence>MNKFISLSRKDREDDEIDIYINKMDSLKEDLEDPYIDEITPETRFDFTIGDVTVPSFGKAQLQKMSIYEFDSEEEYATFVNWIEAKKPSITDCSIETFNDDLEDFDRLDEDGLYIEYTRVLLDNLNVTKSMDLMIPTHSSFEFSQDFHLDAVRLRSCFGRNNLFNFHCKEIEVSDSEISSENVNQYLRAWAAGCYNELEKLEVLFYGNENKFDWKPLLQGLNRKRTIYEHNIIDPEVTDETTEVKIETEHPGEFDYYYYKWAKIHRKVDSEGNFYMGMIVN</sequence>
<evidence type="ECO:0000313" key="2">
    <source>
        <dbReference type="EMBL" id="CCD65299.1"/>
    </source>
</evidence>
<name>Q9GYR8_CAEEL</name>
<dbReference type="STRING" id="6239.C23G10.5.1"/>
<reference evidence="2 3" key="1">
    <citation type="journal article" date="1998" name="Science">
        <title>Genome sequence of the nematode C. elegans: a platform for investigating biology.</title>
        <authorList>
            <consortium name="The C. elegans sequencing consortium"/>
            <person name="Sulson J.E."/>
            <person name="Waterston R."/>
        </authorList>
    </citation>
    <scope>NUCLEOTIDE SEQUENCE [LARGE SCALE GENOMIC DNA]</scope>
    <source>
        <strain evidence="2 3">Bristol N2</strain>
    </source>
</reference>
<dbReference type="Bgee" id="WBGene00016012">
    <property type="expression patterns" value="Expressed in pharyngeal muscle cell (C elegans) and 3 other cell types or tissues"/>
</dbReference>
<evidence type="ECO:0000313" key="3">
    <source>
        <dbReference type="Proteomes" id="UP000001940"/>
    </source>
</evidence>
<dbReference type="InParanoid" id="Q9GYR8"/>
<dbReference type="AlphaFoldDB" id="Q9GYR8"/>
<dbReference type="FunCoup" id="Q9GYR8">
    <property type="interactions" value="173"/>
</dbReference>
<keyword evidence="3" id="KW-1185">Reference proteome</keyword>
<dbReference type="EMBL" id="BX284603">
    <property type="protein sequence ID" value="CCD65299.1"/>
    <property type="molecule type" value="Genomic_DNA"/>
</dbReference>
<dbReference type="Proteomes" id="UP000001940">
    <property type="component" value="Chromosome III"/>
</dbReference>
<accession>Q9GYR8</accession>
<dbReference type="RefSeq" id="NP_498343.2">
    <property type="nucleotide sequence ID" value="NM_065942.4"/>
</dbReference>
<dbReference type="WormBase" id="C23G10.5">
    <property type="protein sequence ID" value="CE39897"/>
    <property type="gene ID" value="WBGene00016012"/>
</dbReference>
<dbReference type="Pfam" id="PF07735">
    <property type="entry name" value="FBA_2"/>
    <property type="match status" value="1"/>
</dbReference>
<dbReference type="KEGG" id="cel:CELE_C23G10.5"/>
<evidence type="ECO:0000259" key="1">
    <source>
        <dbReference type="Pfam" id="PF07735"/>
    </source>
</evidence>
<dbReference type="InterPro" id="IPR012885">
    <property type="entry name" value="F-box_Sdz-33"/>
</dbReference>
<dbReference type="GeneID" id="182813"/>
<dbReference type="HOGENOM" id="CLU_991211_0_0_1"/>
<dbReference type="CTD" id="182813"/>
<feature type="domain" description="Sdz-33 F-box" evidence="1">
    <location>
        <begin position="149"/>
        <end position="203"/>
    </location>
</feature>
<dbReference type="PaxDb" id="6239-C23G10.5"/>
<dbReference type="PANTHER" id="PTHR21503:SF53">
    <property type="entry name" value="F-BOX ASSOCIATED DOMAIN-CONTAINING PROTEIN-RELATED"/>
    <property type="match status" value="1"/>
</dbReference>
<proteinExistence type="predicted"/>
<dbReference type="AGR" id="WB:WBGene00016012"/>
<dbReference type="PIR" id="T15572">
    <property type="entry name" value="T15572"/>
</dbReference>
<dbReference type="PANTHER" id="PTHR21503">
    <property type="entry name" value="F-BOX-CONTAINING HYPOTHETICAL PROTEIN C.ELEGANS"/>
    <property type="match status" value="1"/>
</dbReference>
<evidence type="ECO:0000313" key="4">
    <source>
        <dbReference type="WormBase" id="C23G10.5"/>
    </source>
</evidence>
<dbReference type="UCSC" id="C23G10.5">
    <property type="organism name" value="c. elegans"/>
</dbReference>
<organism evidence="2 3">
    <name type="scientific">Caenorhabditis elegans</name>
    <dbReference type="NCBI Taxonomy" id="6239"/>
    <lineage>
        <taxon>Eukaryota</taxon>
        <taxon>Metazoa</taxon>
        <taxon>Ecdysozoa</taxon>
        <taxon>Nematoda</taxon>
        <taxon>Chromadorea</taxon>
        <taxon>Rhabditida</taxon>
        <taxon>Rhabditina</taxon>
        <taxon>Rhabditomorpha</taxon>
        <taxon>Rhabditoidea</taxon>
        <taxon>Rhabditidae</taxon>
        <taxon>Peloderinae</taxon>
        <taxon>Caenorhabditis</taxon>
    </lineage>
</organism>